<name>A0A5B8A2Z5_9BACT</name>
<evidence type="ECO:0000259" key="2">
    <source>
        <dbReference type="Pfam" id="PF00582"/>
    </source>
</evidence>
<dbReference type="InterPro" id="IPR006016">
    <property type="entry name" value="UspA"/>
</dbReference>
<dbReference type="CDD" id="cd00293">
    <property type="entry name" value="USP-like"/>
    <property type="match status" value="1"/>
</dbReference>
<dbReference type="InterPro" id="IPR006015">
    <property type="entry name" value="Universal_stress_UspA"/>
</dbReference>
<dbReference type="AlphaFoldDB" id="A0A5B8A2Z5"/>
<dbReference type="RefSeq" id="WP_139516209.1">
    <property type="nucleotide sequence ID" value="NZ_CP040896.1"/>
</dbReference>
<dbReference type="Pfam" id="PF00582">
    <property type="entry name" value="Usp"/>
    <property type="match status" value="2"/>
</dbReference>
<gene>
    <name evidence="3" type="ORF">FHG12_13390</name>
</gene>
<dbReference type="PRINTS" id="PR01438">
    <property type="entry name" value="UNVRSLSTRESS"/>
</dbReference>
<dbReference type="PANTHER" id="PTHR46268:SF6">
    <property type="entry name" value="UNIVERSAL STRESS PROTEIN UP12"/>
    <property type="match status" value="1"/>
</dbReference>
<evidence type="ECO:0000313" key="4">
    <source>
        <dbReference type="Proteomes" id="UP000305398"/>
    </source>
</evidence>
<evidence type="ECO:0000256" key="1">
    <source>
        <dbReference type="ARBA" id="ARBA00008791"/>
    </source>
</evidence>
<protein>
    <recommendedName>
        <fullName evidence="2">UspA domain-containing protein</fullName>
    </recommendedName>
</protein>
<feature type="domain" description="UspA" evidence="2">
    <location>
        <begin position="12"/>
        <end position="140"/>
    </location>
</feature>
<dbReference type="OrthoDB" id="871451at2"/>
<sequence length="298" mass="32099">MMRFSLVVLSGFFQAAQRAVQYADSLASALGGRLVLLHVKRASLFDPYVFVGETMRREELDYEKDTSALLAQLVGRLRAPTTVELTTDLLPEVAFDLASRHQPALFVLGLPATERASSELLSTAALDLLRSAQLPMLLVPVATAASALPQRVLIAADGDDFALKDCAAVSELFRALAPELTVVHVSPLDDDETCARALRAVQRSGLTAAVRSVDLRGYQHKSPTGGLLEAIGEQAADLVVVLARPHSYLGELFHRSVTARVIAQSPVPVLVLPVSEPSAPRRKPLHLSADDGMLWPEV</sequence>
<dbReference type="PANTHER" id="PTHR46268">
    <property type="entry name" value="STRESS RESPONSE PROTEIN NHAX"/>
    <property type="match status" value="1"/>
</dbReference>
<organism evidence="3 4">
    <name type="scientific">Hymenobacter jejuensis</name>
    <dbReference type="NCBI Taxonomy" id="2502781"/>
    <lineage>
        <taxon>Bacteria</taxon>
        <taxon>Pseudomonadati</taxon>
        <taxon>Bacteroidota</taxon>
        <taxon>Cytophagia</taxon>
        <taxon>Cytophagales</taxon>
        <taxon>Hymenobacteraceae</taxon>
        <taxon>Hymenobacter</taxon>
    </lineage>
</organism>
<dbReference type="EMBL" id="CP040896">
    <property type="protein sequence ID" value="QDA61035.1"/>
    <property type="molecule type" value="Genomic_DNA"/>
</dbReference>
<dbReference type="KEGG" id="hyj:FHG12_13390"/>
<dbReference type="Gene3D" id="3.40.50.620">
    <property type="entry name" value="HUPs"/>
    <property type="match status" value="2"/>
</dbReference>
<dbReference type="Proteomes" id="UP000305398">
    <property type="component" value="Chromosome"/>
</dbReference>
<feature type="domain" description="UspA" evidence="2">
    <location>
        <begin position="150"/>
        <end position="273"/>
    </location>
</feature>
<evidence type="ECO:0000313" key="3">
    <source>
        <dbReference type="EMBL" id="QDA61035.1"/>
    </source>
</evidence>
<comment type="similarity">
    <text evidence="1">Belongs to the universal stress protein A family.</text>
</comment>
<proteinExistence type="inferred from homology"/>
<dbReference type="InterPro" id="IPR014729">
    <property type="entry name" value="Rossmann-like_a/b/a_fold"/>
</dbReference>
<dbReference type="SUPFAM" id="SSF52402">
    <property type="entry name" value="Adenine nucleotide alpha hydrolases-like"/>
    <property type="match status" value="2"/>
</dbReference>
<reference evidence="3 4" key="1">
    <citation type="submission" date="2019-06" db="EMBL/GenBank/DDBJ databases">
        <authorList>
            <person name="Srinivasan S."/>
        </authorList>
    </citation>
    <scope>NUCLEOTIDE SEQUENCE [LARGE SCALE GENOMIC DNA]</scope>
    <source>
        <strain evidence="3 4">17J68-5</strain>
    </source>
</reference>
<keyword evidence="4" id="KW-1185">Reference proteome</keyword>
<accession>A0A5B8A2Z5</accession>